<keyword evidence="3" id="KW-1185">Reference proteome</keyword>
<protein>
    <submittedName>
        <fullName evidence="2">Uncharacterized protein</fullName>
    </submittedName>
</protein>
<reference evidence="2" key="1">
    <citation type="submission" date="2023-03" db="EMBL/GenBank/DDBJ databases">
        <title>Multiphase analysis and comparison of six strains from genera Psychromarinibacter, Lutimaribacter, and Maritimibacter, including a novel species: Psychromarinibacter sediminicola sp. nov.</title>
        <authorList>
            <person name="Wang Y.-H."/>
            <person name="Ye M.-Q."/>
            <person name="Du Z.-J."/>
        </authorList>
    </citation>
    <scope>NUCLEOTIDE SEQUENCE</scope>
    <source>
        <strain evidence="2">C21-152</strain>
    </source>
</reference>
<proteinExistence type="predicted"/>
<feature type="chain" id="PRO_5042256038" evidence="1">
    <location>
        <begin position="29"/>
        <end position="258"/>
    </location>
</feature>
<dbReference type="Proteomes" id="UP001220964">
    <property type="component" value="Unassembled WGS sequence"/>
</dbReference>
<feature type="signal peptide" evidence="1">
    <location>
        <begin position="1"/>
        <end position="28"/>
    </location>
</feature>
<gene>
    <name evidence="2" type="ORF">P1J78_00630</name>
</gene>
<sequence length="258" mass="26975">MRLAVRRTLAGRLAGALLALGLAAPVLAQDDATAGDAATGEPESGTQFAELRARIDGLERERIERLLEALLTENGCTLSMVDEEATDRKIIAHFAAALELDEDEAFAVSDRLRDRISPVSRAMVEEGRIVADVERGVVWLRDCTTAAPDLSGPGPLETIPASYSLPGAGAVPTEEIVALIEDHFETGGCTLDFSDPEAGRQGIIDTVAAGIGLAEADRADARPALDGAMKDIFGVLVPAGKVIVDEAAMTVSLADCNG</sequence>
<accession>A0AAE3NJY7</accession>
<evidence type="ECO:0000313" key="2">
    <source>
        <dbReference type="EMBL" id="MDF0599223.1"/>
    </source>
</evidence>
<name>A0AAE3NJY7_9RHOB</name>
<dbReference type="AlphaFoldDB" id="A0AAE3NJY7"/>
<evidence type="ECO:0000256" key="1">
    <source>
        <dbReference type="SAM" id="SignalP"/>
    </source>
</evidence>
<evidence type="ECO:0000313" key="3">
    <source>
        <dbReference type="Proteomes" id="UP001220964"/>
    </source>
</evidence>
<organism evidence="2 3">
    <name type="scientific">Psychromarinibacter sediminicola</name>
    <dbReference type="NCBI Taxonomy" id="3033385"/>
    <lineage>
        <taxon>Bacteria</taxon>
        <taxon>Pseudomonadati</taxon>
        <taxon>Pseudomonadota</taxon>
        <taxon>Alphaproteobacteria</taxon>
        <taxon>Rhodobacterales</taxon>
        <taxon>Paracoccaceae</taxon>
        <taxon>Psychromarinibacter</taxon>
    </lineage>
</organism>
<keyword evidence="1" id="KW-0732">Signal</keyword>
<dbReference type="RefSeq" id="WP_275565367.1">
    <property type="nucleotide sequence ID" value="NZ_JARGYC010000001.1"/>
</dbReference>
<dbReference type="EMBL" id="JARGYC010000001">
    <property type="protein sequence ID" value="MDF0599223.1"/>
    <property type="molecule type" value="Genomic_DNA"/>
</dbReference>
<comment type="caution">
    <text evidence="2">The sequence shown here is derived from an EMBL/GenBank/DDBJ whole genome shotgun (WGS) entry which is preliminary data.</text>
</comment>